<dbReference type="InterPro" id="IPR011712">
    <property type="entry name" value="Sig_transdc_His_kin_sub3_dim/P"/>
</dbReference>
<evidence type="ECO:0000256" key="8">
    <source>
        <dbReference type="ARBA" id="ARBA00022777"/>
    </source>
</evidence>
<dbReference type="InterPro" id="IPR036890">
    <property type="entry name" value="HATPase_C_sf"/>
</dbReference>
<feature type="domain" description="Histidine kinase/HSP90-like ATPase" evidence="15">
    <location>
        <begin position="523"/>
        <end position="613"/>
    </location>
</feature>
<keyword evidence="8 16" id="KW-0418">Kinase</keyword>
<evidence type="ECO:0000259" key="15">
    <source>
        <dbReference type="SMART" id="SM00387"/>
    </source>
</evidence>
<keyword evidence="6 13" id="KW-0812">Transmembrane</keyword>
<keyword evidence="12 13" id="KW-0472">Membrane</keyword>
<keyword evidence="4" id="KW-0597">Phosphoprotein</keyword>
<evidence type="ECO:0000313" key="16">
    <source>
        <dbReference type="EMBL" id="MEV0361748.1"/>
    </source>
</evidence>
<proteinExistence type="predicted"/>
<organism evidence="16 17">
    <name type="scientific">Nocardia fusca</name>
    <dbReference type="NCBI Taxonomy" id="941183"/>
    <lineage>
        <taxon>Bacteria</taxon>
        <taxon>Bacillati</taxon>
        <taxon>Actinomycetota</taxon>
        <taxon>Actinomycetes</taxon>
        <taxon>Mycobacteriales</taxon>
        <taxon>Nocardiaceae</taxon>
        <taxon>Nocardia</taxon>
    </lineage>
</organism>
<evidence type="ECO:0000256" key="10">
    <source>
        <dbReference type="ARBA" id="ARBA00022989"/>
    </source>
</evidence>
<keyword evidence="17" id="KW-1185">Reference proteome</keyword>
<keyword evidence="9" id="KW-0067">ATP-binding</keyword>
<dbReference type="InterPro" id="IPR050482">
    <property type="entry name" value="Sensor_HK_TwoCompSys"/>
</dbReference>
<dbReference type="Gene3D" id="3.30.565.10">
    <property type="entry name" value="Histidine kinase-like ATPase, C-terminal domain"/>
    <property type="match status" value="1"/>
</dbReference>
<dbReference type="PANTHER" id="PTHR24421">
    <property type="entry name" value="NITRATE/NITRITE SENSOR PROTEIN NARX-RELATED"/>
    <property type="match status" value="1"/>
</dbReference>
<dbReference type="SMART" id="SM00065">
    <property type="entry name" value="GAF"/>
    <property type="match status" value="1"/>
</dbReference>
<feature type="transmembrane region" description="Helical" evidence="13">
    <location>
        <begin position="30"/>
        <end position="49"/>
    </location>
</feature>
<evidence type="ECO:0000256" key="3">
    <source>
        <dbReference type="ARBA" id="ARBA00012438"/>
    </source>
</evidence>
<evidence type="ECO:0000259" key="14">
    <source>
        <dbReference type="SMART" id="SM00065"/>
    </source>
</evidence>
<keyword evidence="11" id="KW-0902">Two-component regulatory system</keyword>
<accession>A0ABV3F281</accession>
<protein>
    <recommendedName>
        <fullName evidence="3">histidine kinase</fullName>
        <ecNumber evidence="3">2.7.13.3</ecNumber>
    </recommendedName>
</protein>
<reference evidence="16 17" key="1">
    <citation type="submission" date="2024-06" db="EMBL/GenBank/DDBJ databases">
        <title>The Natural Products Discovery Center: Release of the First 8490 Sequenced Strains for Exploring Actinobacteria Biosynthetic Diversity.</title>
        <authorList>
            <person name="Kalkreuter E."/>
            <person name="Kautsar S.A."/>
            <person name="Yang D."/>
            <person name="Bader C.D."/>
            <person name="Teijaro C.N."/>
            <person name="Fluegel L."/>
            <person name="Davis C.M."/>
            <person name="Simpson J.R."/>
            <person name="Lauterbach L."/>
            <person name="Steele A.D."/>
            <person name="Gui C."/>
            <person name="Meng S."/>
            <person name="Li G."/>
            <person name="Viehrig K."/>
            <person name="Ye F."/>
            <person name="Su P."/>
            <person name="Kiefer A.F."/>
            <person name="Nichols A."/>
            <person name="Cepeda A.J."/>
            <person name="Yan W."/>
            <person name="Fan B."/>
            <person name="Jiang Y."/>
            <person name="Adhikari A."/>
            <person name="Zheng C.-J."/>
            <person name="Schuster L."/>
            <person name="Cowan T.M."/>
            <person name="Smanski M.J."/>
            <person name="Chevrette M.G."/>
            <person name="De Carvalho L.P.S."/>
            <person name="Shen B."/>
        </authorList>
    </citation>
    <scope>NUCLEOTIDE SEQUENCE [LARGE SCALE GENOMIC DNA]</scope>
    <source>
        <strain evidence="16 17">NPDC050671</strain>
    </source>
</reference>
<dbReference type="Gene3D" id="3.30.450.40">
    <property type="match status" value="1"/>
</dbReference>
<dbReference type="Proteomes" id="UP001551658">
    <property type="component" value="Unassembled WGS sequence"/>
</dbReference>
<comment type="catalytic activity">
    <reaction evidence="1">
        <text>ATP + protein L-histidine = ADP + protein N-phospho-L-histidine.</text>
        <dbReference type="EC" id="2.7.13.3"/>
    </reaction>
</comment>
<dbReference type="InterPro" id="IPR038318">
    <property type="entry name" value="KdpD_sf"/>
</dbReference>
<keyword evidence="10 13" id="KW-1133">Transmembrane helix</keyword>
<sequence length="619" mass="65044">MHASRNIDRGSRWDRVAAVVLRPTSPPLRWGVATAAVLIAAEVGIVHLLKQVSPENAFGAVFLFGVLVVSAGWDFRLAVATSVASAGAYTWFHVQESSENSFVPAVVVFLGLALLTNLLVGQSRLRALDSEQRRLEADLSAALARTVLRAADRRAALAAAGARLSEVLELPPPGATLGEADAAPGPGQRRIPLFDDDRPVGSLAVPVDLAAAERRRVERMVPGLEALLAAARDREQLYARTVALARQQAALRRVATLVAARADPGEVYPAVAAELADELGAEHISLVRFDPDGSCEVLAARDDAAAEGALVTGERLQLGGTNVSTQIAETGEITQLDYATASGPIADRLNERSIRCGIGVPITVEGRTWGAIIVGATKRSAASDLRLRLVDFADLVATAVYNSESRTALTRSRKRVIAAADQARRAIERDLHDGVQQRLVALGLDLRAAQTAVPADQPALRHRLDAIVDSLSHVHTDLQELSRGIHPAILSRGGLAPALKALARRSSVPAVLNASVAGRLPEPVEVAAYYVVAEALTNTAKYAQAGEVVISAHLDGDWLLLSVTDDGIGGARPENGSGLVGLRDRVEAVEGEFTVVSPAGAGTTVGARIPAAGRRSVTG</sequence>
<comment type="caution">
    <text evidence="16">The sequence shown here is derived from an EMBL/GenBank/DDBJ whole genome shotgun (WGS) entry which is preliminary data.</text>
</comment>
<feature type="transmembrane region" description="Helical" evidence="13">
    <location>
        <begin position="61"/>
        <end position="89"/>
    </location>
</feature>
<dbReference type="Gene3D" id="1.20.5.1930">
    <property type="match status" value="1"/>
</dbReference>
<evidence type="ECO:0000256" key="13">
    <source>
        <dbReference type="SAM" id="Phobius"/>
    </source>
</evidence>
<dbReference type="PANTHER" id="PTHR24421:SF10">
    <property type="entry name" value="NITRATE_NITRITE SENSOR PROTEIN NARQ"/>
    <property type="match status" value="1"/>
</dbReference>
<dbReference type="InterPro" id="IPR029016">
    <property type="entry name" value="GAF-like_dom_sf"/>
</dbReference>
<feature type="domain" description="GAF" evidence="14">
    <location>
        <begin position="263"/>
        <end position="410"/>
    </location>
</feature>
<evidence type="ECO:0000313" key="17">
    <source>
        <dbReference type="Proteomes" id="UP001551658"/>
    </source>
</evidence>
<evidence type="ECO:0000256" key="1">
    <source>
        <dbReference type="ARBA" id="ARBA00000085"/>
    </source>
</evidence>
<evidence type="ECO:0000256" key="2">
    <source>
        <dbReference type="ARBA" id="ARBA00004141"/>
    </source>
</evidence>
<gene>
    <name evidence="16" type="ORF">AB0H72_03515</name>
</gene>
<dbReference type="InterPro" id="IPR025201">
    <property type="entry name" value="KdpD_TM"/>
</dbReference>
<dbReference type="SUPFAM" id="SSF55781">
    <property type="entry name" value="GAF domain-like"/>
    <property type="match status" value="1"/>
</dbReference>
<keyword evidence="7" id="KW-0547">Nucleotide-binding</keyword>
<feature type="transmembrane region" description="Helical" evidence="13">
    <location>
        <begin position="101"/>
        <end position="120"/>
    </location>
</feature>
<evidence type="ECO:0000256" key="6">
    <source>
        <dbReference type="ARBA" id="ARBA00022692"/>
    </source>
</evidence>
<dbReference type="Pfam" id="PF07730">
    <property type="entry name" value="HisKA_3"/>
    <property type="match status" value="1"/>
</dbReference>
<dbReference type="EMBL" id="JBFAIH010000001">
    <property type="protein sequence ID" value="MEV0361748.1"/>
    <property type="molecule type" value="Genomic_DNA"/>
</dbReference>
<comment type="subcellular location">
    <subcellularLocation>
        <location evidence="2">Membrane</location>
        <topology evidence="2">Multi-pass membrane protein</topology>
    </subcellularLocation>
</comment>
<dbReference type="Pfam" id="PF13185">
    <property type="entry name" value="GAF_2"/>
    <property type="match status" value="1"/>
</dbReference>
<dbReference type="CDD" id="cd16917">
    <property type="entry name" value="HATPase_UhpB-NarQ-NarX-like"/>
    <property type="match status" value="1"/>
</dbReference>
<dbReference type="InterPro" id="IPR003018">
    <property type="entry name" value="GAF"/>
</dbReference>
<evidence type="ECO:0000256" key="7">
    <source>
        <dbReference type="ARBA" id="ARBA00022741"/>
    </source>
</evidence>
<dbReference type="GO" id="GO:0016301">
    <property type="term" value="F:kinase activity"/>
    <property type="evidence" value="ECO:0007669"/>
    <property type="project" value="UniProtKB-KW"/>
</dbReference>
<dbReference type="Pfam" id="PF13493">
    <property type="entry name" value="DUF4118"/>
    <property type="match status" value="1"/>
</dbReference>
<evidence type="ECO:0000256" key="5">
    <source>
        <dbReference type="ARBA" id="ARBA00022679"/>
    </source>
</evidence>
<dbReference type="RefSeq" id="WP_357973354.1">
    <property type="nucleotide sequence ID" value="NZ_JBFAIH010000001.1"/>
</dbReference>
<dbReference type="SUPFAM" id="SSF55874">
    <property type="entry name" value="ATPase domain of HSP90 chaperone/DNA topoisomerase II/histidine kinase"/>
    <property type="match status" value="1"/>
</dbReference>
<dbReference type="InterPro" id="IPR003594">
    <property type="entry name" value="HATPase_dom"/>
</dbReference>
<dbReference type="EC" id="2.7.13.3" evidence="3"/>
<keyword evidence="5" id="KW-0808">Transferase</keyword>
<evidence type="ECO:0000256" key="12">
    <source>
        <dbReference type="ARBA" id="ARBA00023136"/>
    </source>
</evidence>
<dbReference type="Gene3D" id="1.20.120.620">
    <property type="entry name" value="Backbone structure of the membrane domain of e. Coli histidine kinase receptor kdpd"/>
    <property type="match status" value="1"/>
</dbReference>
<evidence type="ECO:0000256" key="11">
    <source>
        <dbReference type="ARBA" id="ARBA00023012"/>
    </source>
</evidence>
<dbReference type="SMART" id="SM00387">
    <property type="entry name" value="HATPase_c"/>
    <property type="match status" value="1"/>
</dbReference>
<name>A0ABV3F281_9NOCA</name>
<evidence type="ECO:0000256" key="4">
    <source>
        <dbReference type="ARBA" id="ARBA00022553"/>
    </source>
</evidence>
<dbReference type="Pfam" id="PF02518">
    <property type="entry name" value="HATPase_c"/>
    <property type="match status" value="1"/>
</dbReference>
<evidence type="ECO:0000256" key="9">
    <source>
        <dbReference type="ARBA" id="ARBA00022840"/>
    </source>
</evidence>